<dbReference type="PANTHER" id="PTHR45138">
    <property type="entry name" value="REGULATORY COMPONENTS OF SENSORY TRANSDUCTION SYSTEM"/>
    <property type="match status" value="1"/>
</dbReference>
<feature type="transmembrane region" description="Helical" evidence="1">
    <location>
        <begin position="102"/>
        <end position="122"/>
    </location>
</feature>
<keyword evidence="4" id="KW-1185">Reference proteome</keyword>
<name>A0A1Z5J3W9_9LACO</name>
<protein>
    <submittedName>
        <fullName evidence="3">Diguanylate cyclase</fullName>
    </submittedName>
</protein>
<keyword evidence="1" id="KW-0472">Membrane</keyword>
<dbReference type="Pfam" id="PF00990">
    <property type="entry name" value="GGDEF"/>
    <property type="match status" value="1"/>
</dbReference>
<feature type="domain" description="GGDEF" evidence="2">
    <location>
        <begin position="253"/>
        <end position="391"/>
    </location>
</feature>
<dbReference type="GO" id="GO:0043709">
    <property type="term" value="P:cell adhesion involved in single-species biofilm formation"/>
    <property type="evidence" value="ECO:0007669"/>
    <property type="project" value="TreeGrafter"/>
</dbReference>
<dbReference type="GO" id="GO:0005886">
    <property type="term" value="C:plasma membrane"/>
    <property type="evidence" value="ECO:0007669"/>
    <property type="project" value="TreeGrafter"/>
</dbReference>
<dbReference type="PROSITE" id="PS50887">
    <property type="entry name" value="GGDEF"/>
    <property type="match status" value="1"/>
</dbReference>
<gene>
    <name evidence="3" type="ORF">IWT5_01952</name>
</gene>
<dbReference type="SUPFAM" id="SSF55073">
    <property type="entry name" value="Nucleotide cyclase"/>
    <property type="match status" value="1"/>
</dbReference>
<feature type="transmembrane region" description="Helical" evidence="1">
    <location>
        <begin position="128"/>
        <end position="147"/>
    </location>
</feature>
<evidence type="ECO:0000313" key="4">
    <source>
        <dbReference type="Proteomes" id="UP000223370"/>
    </source>
</evidence>
<keyword evidence="1" id="KW-1133">Transmembrane helix</keyword>
<dbReference type="EMBL" id="BCMJ01000008">
    <property type="protein sequence ID" value="GAX08790.1"/>
    <property type="molecule type" value="Genomic_DNA"/>
</dbReference>
<dbReference type="GO" id="GO:1902201">
    <property type="term" value="P:negative regulation of bacterial-type flagellum-dependent cell motility"/>
    <property type="evidence" value="ECO:0007669"/>
    <property type="project" value="TreeGrafter"/>
</dbReference>
<dbReference type="AlphaFoldDB" id="A0A1Z5J3W9"/>
<dbReference type="SMART" id="SM00267">
    <property type="entry name" value="GGDEF"/>
    <property type="match status" value="1"/>
</dbReference>
<feature type="transmembrane region" description="Helical" evidence="1">
    <location>
        <begin position="15"/>
        <end position="40"/>
    </location>
</feature>
<sequence>MIYPYRGAFTIKTSVIWASFILSLITNIIVLSGTISFLIWLEQLSNTWINRFRPQVETVLCTIYFTYLWGESWLNSSVAPAAFGMHWAFLNMLIISSFLLNVYLNLPFATAAQVVLMIAYIWHYSKQMSFFTVIYSLAFIAVVFASYHWGTKLLQHPVMMYLGMDTMAVVSFALIMSIFSVPTDPYFWLRQLASLEILSVLGVEYTLASNRLLAHTNQVTELAKLDGLTQLYNFSKFDKDLNAAYENFQTNQEPYAVFEFDIDHFKQINDSFGHLAGNTVLKAVAQELAHFAASTPYQSNAYRIGGEEFCLIVREDCSSYEFATGLANHIRQRISQLAFKFGNSFVHVTVSVGQANSRPDQYNVHDIYKLADRSLYLSKQRGRDRVTLEGCTVNGR</sequence>
<feature type="transmembrane region" description="Helical" evidence="1">
    <location>
        <begin position="76"/>
        <end position="95"/>
    </location>
</feature>
<dbReference type="Gene3D" id="3.30.70.270">
    <property type="match status" value="1"/>
</dbReference>
<evidence type="ECO:0000313" key="3">
    <source>
        <dbReference type="EMBL" id="GAX08790.1"/>
    </source>
</evidence>
<dbReference type="InterPro" id="IPR000160">
    <property type="entry name" value="GGDEF_dom"/>
</dbReference>
<evidence type="ECO:0000259" key="2">
    <source>
        <dbReference type="PROSITE" id="PS50887"/>
    </source>
</evidence>
<dbReference type="NCBIfam" id="TIGR00254">
    <property type="entry name" value="GGDEF"/>
    <property type="match status" value="1"/>
</dbReference>
<dbReference type="CDD" id="cd01949">
    <property type="entry name" value="GGDEF"/>
    <property type="match status" value="1"/>
</dbReference>
<dbReference type="GO" id="GO:0052621">
    <property type="term" value="F:diguanylate cyclase activity"/>
    <property type="evidence" value="ECO:0007669"/>
    <property type="project" value="TreeGrafter"/>
</dbReference>
<dbReference type="InterPro" id="IPR029787">
    <property type="entry name" value="Nucleotide_cyclase"/>
</dbReference>
<dbReference type="InterPro" id="IPR050469">
    <property type="entry name" value="Diguanylate_Cyclase"/>
</dbReference>
<dbReference type="InterPro" id="IPR043128">
    <property type="entry name" value="Rev_trsase/Diguanyl_cyclase"/>
</dbReference>
<keyword evidence="1" id="KW-0812">Transmembrane</keyword>
<accession>A0A1Z5J3W9</accession>
<proteinExistence type="predicted"/>
<evidence type="ECO:0000256" key="1">
    <source>
        <dbReference type="SAM" id="Phobius"/>
    </source>
</evidence>
<feature type="transmembrane region" description="Helical" evidence="1">
    <location>
        <begin position="159"/>
        <end position="181"/>
    </location>
</feature>
<dbReference type="PANTHER" id="PTHR45138:SF6">
    <property type="entry name" value="DIGUANYLATE CYCLASE DGCN"/>
    <property type="match status" value="1"/>
</dbReference>
<comment type="caution">
    <text evidence="3">The sequence shown here is derived from an EMBL/GenBank/DDBJ whole genome shotgun (WGS) entry which is preliminary data.</text>
</comment>
<organism evidence="3 4">
    <name type="scientific">Secundilactobacillus silagincola</name>
    <dbReference type="NCBI Taxonomy" id="1714681"/>
    <lineage>
        <taxon>Bacteria</taxon>
        <taxon>Bacillati</taxon>
        <taxon>Bacillota</taxon>
        <taxon>Bacilli</taxon>
        <taxon>Lactobacillales</taxon>
        <taxon>Lactobacillaceae</taxon>
        <taxon>Secundilactobacillus</taxon>
    </lineage>
</organism>
<reference evidence="3 4" key="1">
    <citation type="submission" date="2015-11" db="EMBL/GenBank/DDBJ databases">
        <title>Draft genome sequences of new species of the genus Lactobacillus isolated from orchardgrass silage.</title>
        <authorList>
            <person name="Tohno M."/>
            <person name="Tanizawa Y."/>
            <person name="Arita M."/>
        </authorList>
    </citation>
    <scope>NUCLEOTIDE SEQUENCE [LARGE SCALE GENOMIC DNA]</scope>
    <source>
        <strain evidence="3 4">IWT5</strain>
    </source>
</reference>
<dbReference type="Proteomes" id="UP000223370">
    <property type="component" value="Unassembled WGS sequence"/>
</dbReference>